<dbReference type="Pfam" id="PF01546">
    <property type="entry name" value="Peptidase_M20"/>
    <property type="match status" value="1"/>
</dbReference>
<evidence type="ECO:0000256" key="1">
    <source>
        <dbReference type="PIRNR" id="PIRNR037226"/>
    </source>
</evidence>
<dbReference type="Pfam" id="PF07687">
    <property type="entry name" value="M20_dimer"/>
    <property type="match status" value="1"/>
</dbReference>
<dbReference type="InterPro" id="IPR011650">
    <property type="entry name" value="Peptidase_M20_dimer"/>
</dbReference>
<comment type="caution">
    <text evidence="3">The sequence shown here is derived from an EMBL/GenBank/DDBJ whole genome shotgun (WGS) entry which is preliminary data.</text>
</comment>
<gene>
    <name evidence="3" type="ORF">GSLYS_00009290001</name>
</gene>
<organism evidence="3 4">
    <name type="scientific">Lymnaea stagnalis</name>
    <name type="common">Great pond snail</name>
    <name type="synonym">Helix stagnalis</name>
    <dbReference type="NCBI Taxonomy" id="6523"/>
    <lineage>
        <taxon>Eukaryota</taxon>
        <taxon>Metazoa</taxon>
        <taxon>Spiralia</taxon>
        <taxon>Lophotrochozoa</taxon>
        <taxon>Mollusca</taxon>
        <taxon>Gastropoda</taxon>
        <taxon>Heterobranchia</taxon>
        <taxon>Euthyneura</taxon>
        <taxon>Panpulmonata</taxon>
        <taxon>Hygrophila</taxon>
        <taxon>Lymnaeoidea</taxon>
        <taxon>Lymnaeidae</taxon>
        <taxon>Lymnaea</taxon>
    </lineage>
</organism>
<dbReference type="InterPro" id="IPR036264">
    <property type="entry name" value="Bact_exopeptidase_dim_dom"/>
</dbReference>
<proteinExistence type="inferred from homology"/>
<dbReference type="EMBL" id="CAXITT010000198">
    <property type="protein sequence ID" value="CAL1535330.1"/>
    <property type="molecule type" value="Genomic_DNA"/>
</dbReference>
<dbReference type="InterPro" id="IPR002933">
    <property type="entry name" value="Peptidase_M20"/>
</dbReference>
<dbReference type="FunFam" id="3.30.70.360:FF:000004">
    <property type="entry name" value="Peptidase M20 domain-containing protein 2"/>
    <property type="match status" value="1"/>
</dbReference>
<protein>
    <recommendedName>
        <fullName evidence="1">Peptidase M20 domain-containing protein 2</fullName>
    </recommendedName>
</protein>
<comment type="similarity">
    <text evidence="1">Belongs to the peptidase M20A family.</text>
</comment>
<feature type="domain" description="Peptidase M20 dimerisation" evidence="2">
    <location>
        <begin position="191"/>
        <end position="283"/>
    </location>
</feature>
<keyword evidence="4" id="KW-1185">Reference proteome</keyword>
<dbReference type="InterPro" id="IPR017439">
    <property type="entry name" value="Amidohydrolase"/>
</dbReference>
<dbReference type="PANTHER" id="PTHR30575:SF0">
    <property type="entry name" value="XAA-ARG DIPEPTIDASE"/>
    <property type="match status" value="1"/>
</dbReference>
<dbReference type="InterPro" id="IPR052030">
    <property type="entry name" value="Peptidase_M20/M20A_hydrolases"/>
</dbReference>
<dbReference type="CDD" id="cd05672">
    <property type="entry name" value="M20_ACY1L2-like"/>
    <property type="match status" value="1"/>
</dbReference>
<dbReference type="GO" id="GO:0016805">
    <property type="term" value="F:dipeptidase activity"/>
    <property type="evidence" value="ECO:0007669"/>
    <property type="project" value="InterPro"/>
</dbReference>
<dbReference type="Gene3D" id="3.30.70.360">
    <property type="match status" value="1"/>
</dbReference>
<dbReference type="InterPro" id="IPR017144">
    <property type="entry name" value="Xaa-Arg_dipeptidase"/>
</dbReference>
<evidence type="ECO:0000313" key="4">
    <source>
        <dbReference type="Proteomes" id="UP001497497"/>
    </source>
</evidence>
<dbReference type="Proteomes" id="UP001497497">
    <property type="component" value="Unassembled WGS sequence"/>
</dbReference>
<dbReference type="SUPFAM" id="SSF55031">
    <property type="entry name" value="Bacterial exopeptidase dimerisation domain"/>
    <property type="match status" value="1"/>
</dbReference>
<dbReference type="NCBIfam" id="TIGR01891">
    <property type="entry name" value="amidohydrolases"/>
    <property type="match status" value="1"/>
</dbReference>
<evidence type="ECO:0000259" key="2">
    <source>
        <dbReference type="Pfam" id="PF07687"/>
    </source>
</evidence>
<dbReference type="AlphaFoldDB" id="A0AAV2HPB5"/>
<dbReference type="PANTHER" id="PTHR30575">
    <property type="entry name" value="PEPTIDASE M20"/>
    <property type="match status" value="1"/>
</dbReference>
<evidence type="ECO:0000313" key="3">
    <source>
        <dbReference type="EMBL" id="CAL1535330.1"/>
    </source>
</evidence>
<dbReference type="SUPFAM" id="SSF53187">
    <property type="entry name" value="Zn-dependent exopeptidases"/>
    <property type="match status" value="1"/>
</dbReference>
<name>A0AAV2HPB5_LYMST</name>
<accession>A0AAV2HPB5</accession>
<reference evidence="3 4" key="1">
    <citation type="submission" date="2024-04" db="EMBL/GenBank/DDBJ databases">
        <authorList>
            <consortium name="Genoscope - CEA"/>
            <person name="William W."/>
        </authorList>
    </citation>
    <scope>NUCLEOTIDE SEQUENCE [LARGE SCALE GENOMIC DNA]</scope>
</reference>
<dbReference type="PIRSF" id="PIRSF037226">
    <property type="entry name" value="Amidohydrolase_ACY1L2_prd"/>
    <property type="match status" value="1"/>
</dbReference>
<sequence length="414" mass="45347">MRKFVIQRPYIRLLMDSLKQTVCDIIKQESTELNEISKTIWNLKELSFEERLSHDCLTKFLEEKGFHVKRHYKLETAFIAWWGNYEAADSQGRKPHVAIMCEYDALPDIGHACGHNLIAEIALATGLAVKGALQQAGKELGKVSIIGTPAEEGGGGKIELLNAGVFDDVDVAMMSHPTSFTDPRPIFLGGKRFYVNYHGKASHAAGFPWDGVNALDAAVLGYMNVAALRQQLKPTWRVHAIITKGGTKTNIIPDETQMMLQVRAPSDSEVEEVYTKVKTSVTAAATATGCSVDITDIIKPYESLITNETLAKLYETNGALIGVEFPPVASKQILGSTDMGNVSHRVPSLHPTYNCGTQAVNHTKEFALASASPDAQPSTLAQAKILAMVALDIFLNPDLLSKIKQDFENDLHKV</sequence>
<dbReference type="Gene3D" id="3.40.630.10">
    <property type="entry name" value="Zn peptidases"/>
    <property type="match status" value="1"/>
</dbReference>